<dbReference type="EMBL" id="JBJKFK010003968">
    <property type="protein sequence ID" value="KAL3309395.1"/>
    <property type="molecule type" value="Genomic_DNA"/>
</dbReference>
<sequence length="240" mass="27035">MTDYSGPSYLAIMSDQYEVRGSTVYQPVHMTSHPPPPRNQQKKDVDSICGRLRSFCKTIMEPIGKSNKRLIVACVCIALFMLALVVFGALLVYNMQQESVSYSDTSLNTNRVLYEPLQPTDALIIGGCQQNSRCEAMASSVKKCFDRVDNYCTPSPVECPKSIAVTKAPALQLMHNIASELERGNEITATWKSKLRSMYQNLKLHYIQVVDRAFENNKQSFNALLNGISLKRHKLGEFRE</sequence>
<proteinExistence type="predicted"/>
<protein>
    <submittedName>
        <fullName evidence="2">Uncharacterized protein</fullName>
    </submittedName>
</protein>
<name>A0ABD2PPG4_9PLAT</name>
<dbReference type="Proteomes" id="UP001626550">
    <property type="component" value="Unassembled WGS sequence"/>
</dbReference>
<comment type="caution">
    <text evidence="2">The sequence shown here is derived from an EMBL/GenBank/DDBJ whole genome shotgun (WGS) entry which is preliminary data.</text>
</comment>
<keyword evidence="1" id="KW-0472">Membrane</keyword>
<reference evidence="2 3" key="1">
    <citation type="submission" date="2024-11" db="EMBL/GenBank/DDBJ databases">
        <title>Adaptive evolution of stress response genes in parasites aligns with host niche diversity.</title>
        <authorList>
            <person name="Hahn C."/>
            <person name="Resl P."/>
        </authorList>
    </citation>
    <scope>NUCLEOTIDE SEQUENCE [LARGE SCALE GENOMIC DNA]</scope>
    <source>
        <strain evidence="2">EGGRZ-B1_66</strain>
        <tissue evidence="2">Body</tissue>
    </source>
</reference>
<evidence type="ECO:0000313" key="2">
    <source>
        <dbReference type="EMBL" id="KAL3309395.1"/>
    </source>
</evidence>
<organism evidence="2 3">
    <name type="scientific">Cichlidogyrus casuarinus</name>
    <dbReference type="NCBI Taxonomy" id="1844966"/>
    <lineage>
        <taxon>Eukaryota</taxon>
        <taxon>Metazoa</taxon>
        <taxon>Spiralia</taxon>
        <taxon>Lophotrochozoa</taxon>
        <taxon>Platyhelminthes</taxon>
        <taxon>Monogenea</taxon>
        <taxon>Monopisthocotylea</taxon>
        <taxon>Dactylogyridea</taxon>
        <taxon>Ancyrocephalidae</taxon>
        <taxon>Cichlidogyrus</taxon>
    </lineage>
</organism>
<gene>
    <name evidence="2" type="ORF">Ciccas_012059</name>
</gene>
<evidence type="ECO:0000313" key="3">
    <source>
        <dbReference type="Proteomes" id="UP001626550"/>
    </source>
</evidence>
<feature type="transmembrane region" description="Helical" evidence="1">
    <location>
        <begin position="70"/>
        <end position="93"/>
    </location>
</feature>
<keyword evidence="1" id="KW-0812">Transmembrane</keyword>
<keyword evidence="3" id="KW-1185">Reference proteome</keyword>
<evidence type="ECO:0000256" key="1">
    <source>
        <dbReference type="SAM" id="Phobius"/>
    </source>
</evidence>
<accession>A0ABD2PPG4</accession>
<keyword evidence="1" id="KW-1133">Transmembrane helix</keyword>
<dbReference type="AlphaFoldDB" id="A0ABD2PPG4"/>